<dbReference type="Gene3D" id="2.40.100.20">
    <property type="match status" value="1"/>
</dbReference>
<reference evidence="2 3" key="1">
    <citation type="submission" date="2021-02" db="EMBL/GenBank/DDBJ databases">
        <title>Complete genome sequence of Lactococcus lactis strain K_LL004.</title>
        <authorList>
            <person name="Kim H.B."/>
        </authorList>
    </citation>
    <scope>NUCLEOTIDE SEQUENCE [LARGE SCALE GENOMIC DNA]</scope>
    <source>
        <strain evidence="2 3">K_LL004</strain>
    </source>
</reference>
<accession>A0AA45KES6</accession>
<feature type="domain" description="Cyclophilin-like" evidence="1">
    <location>
        <begin position="25"/>
        <end position="135"/>
    </location>
</feature>
<dbReference type="AlphaFoldDB" id="A0AA45KES6"/>
<dbReference type="KEGG" id="lti:JW886_05910"/>
<proteinExistence type="predicted"/>
<sequence>MRKNKKISPKDNRITEITNPTKVNLTIGNTTVAAYLGNSTAAKALYEQLPFKTQVSAGSVDFCGKFSGLPYHEDEVQGGWFAGDICYDPNGDWLAVFTGGDNAKPHLKELFLGQIAHNEDITKVSQIKGTVELMISLA</sequence>
<dbReference type="EMBL" id="CP070872">
    <property type="protein sequence ID" value="QSE76010.1"/>
    <property type="molecule type" value="Genomic_DNA"/>
</dbReference>
<keyword evidence="3" id="KW-1185">Reference proteome</keyword>
<evidence type="ECO:0000259" key="1">
    <source>
        <dbReference type="Pfam" id="PF18050"/>
    </source>
</evidence>
<dbReference type="RefSeq" id="WP_205871556.1">
    <property type="nucleotide sequence ID" value="NZ_CP070872.1"/>
</dbReference>
<dbReference type="SUPFAM" id="SSF50891">
    <property type="entry name" value="Cyclophilin-like"/>
    <property type="match status" value="1"/>
</dbReference>
<organism evidence="2 3">
    <name type="scientific">Lactococcus taiwanensis</name>
    <dbReference type="NCBI Taxonomy" id="1151742"/>
    <lineage>
        <taxon>Bacteria</taxon>
        <taxon>Bacillati</taxon>
        <taxon>Bacillota</taxon>
        <taxon>Bacilli</taxon>
        <taxon>Lactobacillales</taxon>
        <taxon>Streptococcaceae</taxon>
        <taxon>Lactococcus</taxon>
    </lineage>
</organism>
<gene>
    <name evidence="2" type="ORF">JW886_05910</name>
</gene>
<name>A0AA45KES6_9LACT</name>
<dbReference type="Proteomes" id="UP000663608">
    <property type="component" value="Chromosome"/>
</dbReference>
<evidence type="ECO:0000313" key="2">
    <source>
        <dbReference type="EMBL" id="QSE76010.1"/>
    </source>
</evidence>
<evidence type="ECO:0000313" key="3">
    <source>
        <dbReference type="Proteomes" id="UP000663608"/>
    </source>
</evidence>
<dbReference type="InterPro" id="IPR041183">
    <property type="entry name" value="Cyclophilin-like"/>
</dbReference>
<dbReference type="InterPro" id="IPR029000">
    <property type="entry name" value="Cyclophilin-like_dom_sf"/>
</dbReference>
<protein>
    <recommendedName>
        <fullName evidence="1">Cyclophilin-like domain-containing protein</fullName>
    </recommendedName>
</protein>
<dbReference type="Pfam" id="PF18050">
    <property type="entry name" value="Cyclophil_like2"/>
    <property type="match status" value="1"/>
</dbReference>